<gene>
    <name evidence="12" type="ORF">AWH48_04865</name>
</gene>
<comment type="function">
    <text evidence="10">Required for transformation and DNA binding.</text>
</comment>
<dbReference type="EMBL" id="LQWZ01000023">
    <property type="protein sequence ID" value="OAH56006.1"/>
    <property type="molecule type" value="Genomic_DNA"/>
</dbReference>
<evidence type="ECO:0000313" key="13">
    <source>
        <dbReference type="Proteomes" id="UP000077271"/>
    </source>
</evidence>
<dbReference type="AlphaFoldDB" id="A0A177KSG0"/>
<dbReference type="InterPro" id="IPR016940">
    <property type="entry name" value="ComGC"/>
</dbReference>
<dbReference type="PIRSF" id="PIRSF029928">
    <property type="entry name" value="Late_competence_ComGC"/>
    <property type="match status" value="1"/>
</dbReference>
<feature type="chain" id="PRO_5035524337" description="ComG operon protein 3" evidence="11">
    <location>
        <begin position="11"/>
        <end position="106"/>
    </location>
</feature>
<dbReference type="Gene3D" id="3.30.700.10">
    <property type="entry name" value="Glycoprotein, Type 4 Pilin"/>
    <property type="match status" value="1"/>
</dbReference>
<accession>A0A177KSG0</accession>
<dbReference type="InterPro" id="IPR045584">
    <property type="entry name" value="Pilin-like"/>
</dbReference>
<dbReference type="GO" id="GO:0009986">
    <property type="term" value="C:cell surface"/>
    <property type="evidence" value="ECO:0007669"/>
    <property type="project" value="UniProtKB-SubCell"/>
</dbReference>
<evidence type="ECO:0000313" key="12">
    <source>
        <dbReference type="EMBL" id="OAH56006.1"/>
    </source>
</evidence>
<keyword evidence="8 10" id="KW-0178">Competence</keyword>
<dbReference type="Pfam" id="PF07963">
    <property type="entry name" value="N_methyl"/>
    <property type="match status" value="1"/>
</dbReference>
<dbReference type="NCBIfam" id="TIGR02532">
    <property type="entry name" value="IV_pilin_GFxxxE"/>
    <property type="match status" value="1"/>
</dbReference>
<organism evidence="12 13">
    <name type="scientific">Domibacillus aminovorans</name>
    <dbReference type="NCBI Taxonomy" id="29332"/>
    <lineage>
        <taxon>Bacteria</taxon>
        <taxon>Bacillati</taxon>
        <taxon>Bacillota</taxon>
        <taxon>Bacilli</taxon>
        <taxon>Bacillales</taxon>
        <taxon>Bacillaceae</taxon>
        <taxon>Domibacillus</taxon>
    </lineage>
</organism>
<comment type="similarity">
    <text evidence="9 10">Belongs to the ComGC family.</text>
</comment>
<dbReference type="GO" id="GO:0015628">
    <property type="term" value="P:protein secretion by the type II secretion system"/>
    <property type="evidence" value="ECO:0007669"/>
    <property type="project" value="InterPro"/>
</dbReference>
<keyword evidence="6 10" id="KW-1133">Transmembrane helix</keyword>
<evidence type="ECO:0000256" key="8">
    <source>
        <dbReference type="ARBA" id="ARBA00023287"/>
    </source>
</evidence>
<evidence type="ECO:0000256" key="7">
    <source>
        <dbReference type="ARBA" id="ARBA00023136"/>
    </source>
</evidence>
<protein>
    <recommendedName>
        <fullName evidence="10">ComG operon protein 3</fullName>
    </recommendedName>
</protein>
<evidence type="ECO:0000256" key="6">
    <source>
        <dbReference type="ARBA" id="ARBA00022989"/>
    </source>
</evidence>
<feature type="modified residue" description="N-methylphenylalanine" evidence="11">
    <location>
        <position position="11"/>
    </location>
</feature>
<dbReference type="OrthoDB" id="1798043at2"/>
<evidence type="ECO:0000256" key="10">
    <source>
        <dbReference type="PIRNR" id="PIRNR029928"/>
    </source>
</evidence>
<dbReference type="PROSITE" id="PS00409">
    <property type="entry name" value="PROKAR_NTER_METHYL"/>
    <property type="match status" value="1"/>
</dbReference>
<feature type="transmembrane region" description="Helical" evidence="10">
    <location>
        <begin position="12"/>
        <end position="31"/>
    </location>
</feature>
<dbReference type="GO" id="GO:0030420">
    <property type="term" value="P:establishment of competence for transformation"/>
    <property type="evidence" value="ECO:0007669"/>
    <property type="project" value="UniProtKB-UniRule"/>
</dbReference>
<feature type="propeptide" id="PRO_5035524336" evidence="11">
    <location>
        <begin position="1"/>
        <end position="10"/>
    </location>
</feature>
<comment type="subunit">
    <text evidence="10">Homodimer.</text>
</comment>
<dbReference type="SUPFAM" id="SSF54523">
    <property type="entry name" value="Pili subunits"/>
    <property type="match status" value="1"/>
</dbReference>
<evidence type="ECO:0000256" key="3">
    <source>
        <dbReference type="ARBA" id="ARBA00022475"/>
    </source>
</evidence>
<evidence type="ECO:0000256" key="9">
    <source>
        <dbReference type="ARBA" id="ARBA00043982"/>
    </source>
</evidence>
<evidence type="ECO:0000256" key="2">
    <source>
        <dbReference type="ARBA" id="ARBA00004241"/>
    </source>
</evidence>
<keyword evidence="4 11" id="KW-0488">Methylation</keyword>
<dbReference type="Proteomes" id="UP000077271">
    <property type="component" value="Unassembled WGS sequence"/>
</dbReference>
<dbReference type="RefSeq" id="WP_063974949.1">
    <property type="nucleotide sequence ID" value="NZ_LQWZ01000023.1"/>
</dbReference>
<evidence type="ECO:0000256" key="4">
    <source>
        <dbReference type="ARBA" id="ARBA00022481"/>
    </source>
</evidence>
<comment type="caution">
    <text evidence="12">The sequence shown here is derived from an EMBL/GenBank/DDBJ whole genome shotgun (WGS) entry which is preliminary data.</text>
</comment>
<evidence type="ECO:0000256" key="5">
    <source>
        <dbReference type="ARBA" id="ARBA00022692"/>
    </source>
</evidence>
<dbReference type="PRINTS" id="PR00813">
    <property type="entry name" value="BCTERIALGSPG"/>
</dbReference>
<name>A0A177KSG0_9BACI</name>
<dbReference type="InterPro" id="IPR012902">
    <property type="entry name" value="N_methyl_site"/>
</dbReference>
<dbReference type="InterPro" id="IPR000983">
    <property type="entry name" value="Bac_GSPG_pilin"/>
</dbReference>
<proteinExistence type="inferred from homology"/>
<comment type="subcellular location">
    <subcellularLocation>
        <location evidence="1">Cell membrane</location>
        <topology evidence="1">Single-pass membrane protein</topology>
    </subcellularLocation>
    <subcellularLocation>
        <location evidence="2">Cell surface</location>
    </subcellularLocation>
</comment>
<keyword evidence="5 10" id="KW-0812">Transmembrane</keyword>
<keyword evidence="7 10" id="KW-0472">Membrane</keyword>
<dbReference type="GO" id="GO:0015627">
    <property type="term" value="C:type II protein secretion system complex"/>
    <property type="evidence" value="ECO:0007669"/>
    <property type="project" value="InterPro"/>
</dbReference>
<keyword evidence="3 10" id="KW-1003">Cell membrane</keyword>
<evidence type="ECO:0000256" key="1">
    <source>
        <dbReference type="ARBA" id="ARBA00004162"/>
    </source>
</evidence>
<dbReference type="NCBIfam" id="NF040999">
    <property type="entry name" value="pilin_ComGC"/>
    <property type="match status" value="1"/>
</dbReference>
<keyword evidence="10" id="KW-0813">Transport</keyword>
<sequence>MKKCLKNEKGFTLIEMMIVLLVITVLLFIAIPNVAKQSQNINAKGCDAFAHMVQGQVQAYRIDNKKSPDSIETMVTDGYLREDETKCPGGGDITIDAEGEVLVSET</sequence>
<dbReference type="GO" id="GO:0005886">
    <property type="term" value="C:plasma membrane"/>
    <property type="evidence" value="ECO:0007669"/>
    <property type="project" value="UniProtKB-SubCell"/>
</dbReference>
<evidence type="ECO:0000256" key="11">
    <source>
        <dbReference type="PIRSR" id="PIRSR029928-50"/>
    </source>
</evidence>
<reference evidence="12 13" key="1">
    <citation type="submission" date="2016-01" db="EMBL/GenBank/DDBJ databases">
        <title>Investigation of taxonomic status of Bacillus aminovorans.</title>
        <authorList>
            <person name="Verma A."/>
            <person name="Pal Y."/>
            <person name="Krishnamurthi S."/>
        </authorList>
    </citation>
    <scope>NUCLEOTIDE SEQUENCE [LARGE SCALE GENOMIC DNA]</scope>
    <source>
        <strain evidence="12 13">DSM 4337</strain>
    </source>
</reference>